<comment type="caution">
    <text evidence="6">The sequence shown here is derived from an EMBL/GenBank/DDBJ whole genome shotgun (WGS) entry which is preliminary data.</text>
</comment>
<dbReference type="SUPFAM" id="SSF46561">
    <property type="entry name" value="Ribosomal protein L29 (L29p)"/>
    <property type="match status" value="1"/>
</dbReference>
<accession>A0A2M6Z2T6</accession>
<proteinExistence type="inferred from homology"/>
<dbReference type="InterPro" id="IPR001854">
    <property type="entry name" value="Ribosomal_uL29"/>
</dbReference>
<evidence type="ECO:0000313" key="6">
    <source>
        <dbReference type="EMBL" id="PIU46728.1"/>
    </source>
</evidence>
<dbReference type="GO" id="GO:0003735">
    <property type="term" value="F:structural constituent of ribosome"/>
    <property type="evidence" value="ECO:0007669"/>
    <property type="project" value="InterPro"/>
</dbReference>
<evidence type="ECO:0000256" key="5">
    <source>
        <dbReference type="HAMAP-Rule" id="MF_00374"/>
    </source>
</evidence>
<dbReference type="EMBL" id="PEWP01000034">
    <property type="protein sequence ID" value="PIU46728.1"/>
    <property type="molecule type" value="Genomic_DNA"/>
</dbReference>
<keyword evidence="3 5" id="KW-0687">Ribonucleoprotein</keyword>
<evidence type="ECO:0000256" key="4">
    <source>
        <dbReference type="ARBA" id="ARBA00035204"/>
    </source>
</evidence>
<dbReference type="GO" id="GO:0006412">
    <property type="term" value="P:translation"/>
    <property type="evidence" value="ECO:0007669"/>
    <property type="project" value="UniProtKB-UniRule"/>
</dbReference>
<dbReference type="Proteomes" id="UP000228777">
    <property type="component" value="Unassembled WGS sequence"/>
</dbReference>
<protein>
    <recommendedName>
        <fullName evidence="4 5">Large ribosomal subunit protein uL29</fullName>
    </recommendedName>
</protein>
<keyword evidence="2 5" id="KW-0689">Ribosomal protein</keyword>
<evidence type="ECO:0000256" key="3">
    <source>
        <dbReference type="ARBA" id="ARBA00023274"/>
    </source>
</evidence>
<evidence type="ECO:0000313" key="7">
    <source>
        <dbReference type="Proteomes" id="UP000228777"/>
    </source>
</evidence>
<name>A0A2M6Z2T6_9BACT</name>
<dbReference type="AlphaFoldDB" id="A0A2M6Z2T6"/>
<reference evidence="7" key="1">
    <citation type="submission" date="2017-09" db="EMBL/GenBank/DDBJ databases">
        <title>Depth-based differentiation of microbial function through sediment-hosted aquifers and enrichment of novel symbionts in the deep terrestrial subsurface.</title>
        <authorList>
            <person name="Probst A.J."/>
            <person name="Ladd B."/>
            <person name="Jarett J.K."/>
            <person name="Geller-Mcgrath D.E."/>
            <person name="Sieber C.M.K."/>
            <person name="Emerson J.B."/>
            <person name="Anantharaman K."/>
            <person name="Thomas B.C."/>
            <person name="Malmstrom R."/>
            <person name="Stieglmeier M."/>
            <person name="Klingl A."/>
            <person name="Woyke T."/>
            <person name="Ryan C.M."/>
            <person name="Banfield J.F."/>
        </authorList>
    </citation>
    <scope>NUCLEOTIDE SEQUENCE [LARGE SCALE GENOMIC DNA]</scope>
</reference>
<dbReference type="InterPro" id="IPR036049">
    <property type="entry name" value="Ribosomal_uL29_sf"/>
</dbReference>
<dbReference type="GO" id="GO:1990904">
    <property type="term" value="C:ribonucleoprotein complex"/>
    <property type="evidence" value="ECO:0007669"/>
    <property type="project" value="UniProtKB-KW"/>
</dbReference>
<evidence type="ECO:0000256" key="2">
    <source>
        <dbReference type="ARBA" id="ARBA00022980"/>
    </source>
</evidence>
<organism evidence="6 7">
    <name type="scientific">bacterium (Candidatus Gribaldobacteria) CG07_land_8_20_14_0_80_33_18</name>
    <dbReference type="NCBI Taxonomy" id="2014272"/>
    <lineage>
        <taxon>Bacteria</taxon>
        <taxon>Candidatus Gribaldobacteria</taxon>
    </lineage>
</organism>
<dbReference type="GO" id="GO:0005840">
    <property type="term" value="C:ribosome"/>
    <property type="evidence" value="ECO:0007669"/>
    <property type="project" value="UniProtKB-KW"/>
</dbReference>
<dbReference type="Pfam" id="PF00831">
    <property type="entry name" value="Ribosomal_L29"/>
    <property type="match status" value="1"/>
</dbReference>
<gene>
    <name evidence="5 6" type="primary">rpmC</name>
    <name evidence="6" type="ORF">COS93_01830</name>
</gene>
<comment type="similarity">
    <text evidence="1 5">Belongs to the universal ribosomal protein uL29 family.</text>
</comment>
<dbReference type="Gene3D" id="1.10.287.310">
    <property type="match status" value="1"/>
</dbReference>
<dbReference type="HAMAP" id="MF_00374">
    <property type="entry name" value="Ribosomal_uL29"/>
    <property type="match status" value="1"/>
</dbReference>
<evidence type="ECO:0000256" key="1">
    <source>
        <dbReference type="ARBA" id="ARBA00009254"/>
    </source>
</evidence>
<sequence length="83" mass="9940">MKRSVKNEVFKEIKCNFMKRKEKIKDFSSKTKLELQKLLAGYQDKLRQLKFDLISGKIKNVKEIRELRKDIARIKTLLKNIKS</sequence>
<dbReference type="NCBIfam" id="TIGR00012">
    <property type="entry name" value="L29"/>
    <property type="match status" value="1"/>
</dbReference>